<dbReference type="PROSITE" id="PS50983">
    <property type="entry name" value="FE_B12_PBP"/>
    <property type="match status" value="1"/>
</dbReference>
<feature type="compositionally biased region" description="Low complexity" evidence="5">
    <location>
        <begin position="32"/>
        <end position="50"/>
    </location>
</feature>
<dbReference type="CDD" id="cd01140">
    <property type="entry name" value="FatB"/>
    <property type="match status" value="1"/>
</dbReference>
<protein>
    <submittedName>
        <fullName evidence="8">Iron complex transport system substrate-binding protein</fullName>
    </submittedName>
</protein>
<feature type="region of interest" description="Disordered" evidence="5">
    <location>
        <begin position="32"/>
        <end position="52"/>
    </location>
</feature>
<dbReference type="InterPro" id="IPR033870">
    <property type="entry name" value="FatB"/>
</dbReference>
<name>A0A1G4PW14_9BACL</name>
<dbReference type="STRING" id="624147.SAMN04487970_100499"/>
<dbReference type="Gene3D" id="3.40.50.1980">
    <property type="entry name" value="Nitrogenase molybdenum iron protein domain"/>
    <property type="match status" value="2"/>
</dbReference>
<dbReference type="InterPro" id="IPR051313">
    <property type="entry name" value="Bact_iron-sidero_bind"/>
</dbReference>
<gene>
    <name evidence="8" type="ORF">SAMN04487970_100499</name>
</gene>
<dbReference type="OrthoDB" id="63946at2"/>
<comment type="subcellular location">
    <subcellularLocation>
        <location evidence="1">Cell envelope</location>
    </subcellularLocation>
</comment>
<evidence type="ECO:0000256" key="4">
    <source>
        <dbReference type="ARBA" id="ARBA00022729"/>
    </source>
</evidence>
<evidence type="ECO:0000256" key="1">
    <source>
        <dbReference type="ARBA" id="ARBA00004196"/>
    </source>
</evidence>
<evidence type="ECO:0000256" key="6">
    <source>
        <dbReference type="SAM" id="SignalP"/>
    </source>
</evidence>
<dbReference type="PROSITE" id="PS51257">
    <property type="entry name" value="PROKAR_LIPOPROTEIN"/>
    <property type="match status" value="1"/>
</dbReference>
<accession>A0A1G4PW14</accession>
<dbReference type="AlphaFoldDB" id="A0A1G4PW14"/>
<feature type="domain" description="Fe/B12 periplasmic-binding" evidence="7">
    <location>
        <begin position="73"/>
        <end position="331"/>
    </location>
</feature>
<dbReference type="EMBL" id="FMTT01000004">
    <property type="protein sequence ID" value="SCW36456.1"/>
    <property type="molecule type" value="Genomic_DNA"/>
</dbReference>
<keyword evidence="3" id="KW-0813">Transport</keyword>
<evidence type="ECO:0000313" key="8">
    <source>
        <dbReference type="EMBL" id="SCW36456.1"/>
    </source>
</evidence>
<evidence type="ECO:0000313" key="9">
    <source>
        <dbReference type="Proteomes" id="UP000198601"/>
    </source>
</evidence>
<organism evidence="8 9">
    <name type="scientific">Paenibacillus tianmuensis</name>
    <dbReference type="NCBI Taxonomy" id="624147"/>
    <lineage>
        <taxon>Bacteria</taxon>
        <taxon>Bacillati</taxon>
        <taxon>Bacillota</taxon>
        <taxon>Bacilli</taxon>
        <taxon>Bacillales</taxon>
        <taxon>Paenibacillaceae</taxon>
        <taxon>Paenibacillus</taxon>
    </lineage>
</organism>
<evidence type="ECO:0000256" key="3">
    <source>
        <dbReference type="ARBA" id="ARBA00022448"/>
    </source>
</evidence>
<feature type="signal peptide" evidence="6">
    <location>
        <begin position="1"/>
        <end position="19"/>
    </location>
</feature>
<evidence type="ECO:0000256" key="2">
    <source>
        <dbReference type="ARBA" id="ARBA00008814"/>
    </source>
</evidence>
<sequence length="331" mass="35661">MKKFSWMLMIVLLAVMVAACGTNGSGSSNNAAGGANSGGDAKNANTAAATKDNEELTVKHKLGETKVKKNPKKVVVFDFGTLDSLDKLGVDVTGVPSKNLPSYLSKYKDSKYTNVGGLMEPDFEKINQLKPDLIIISGRQSSKYDEFKAIAPTIFMGVDDKSYMKSFEDNVKLLGQIFGKEAAAEKEFAAIGDSIKKLKEKASAGGKTALVILTTGGKTSAYGQGSRFGIIHDVFGFTPADKDIKVETHGQSVTFEYVAQKDPDYLFVVDRDAVVGKGTPAKQVVENELTKKTKAYKNGKIIYLDSNYWYLSGGGLLSVAEMVKEAEKAVQ</sequence>
<dbReference type="RefSeq" id="WP_090667265.1">
    <property type="nucleotide sequence ID" value="NZ_FMTT01000004.1"/>
</dbReference>
<keyword evidence="4 6" id="KW-0732">Signal</keyword>
<dbReference type="PANTHER" id="PTHR30532">
    <property type="entry name" value="IRON III DICITRATE-BINDING PERIPLASMIC PROTEIN"/>
    <property type="match status" value="1"/>
</dbReference>
<feature type="chain" id="PRO_5039201084" evidence="6">
    <location>
        <begin position="20"/>
        <end position="331"/>
    </location>
</feature>
<dbReference type="SUPFAM" id="SSF53807">
    <property type="entry name" value="Helical backbone' metal receptor"/>
    <property type="match status" value="1"/>
</dbReference>
<evidence type="ECO:0000256" key="5">
    <source>
        <dbReference type="SAM" id="MobiDB-lite"/>
    </source>
</evidence>
<proteinExistence type="inferred from homology"/>
<comment type="similarity">
    <text evidence="2">Belongs to the bacterial solute-binding protein 8 family.</text>
</comment>
<reference evidence="9" key="1">
    <citation type="submission" date="2016-10" db="EMBL/GenBank/DDBJ databases">
        <authorList>
            <person name="Varghese N."/>
            <person name="Submissions S."/>
        </authorList>
    </citation>
    <scope>NUCLEOTIDE SEQUENCE [LARGE SCALE GENOMIC DNA]</scope>
    <source>
        <strain evidence="9">CGMCC 1.8946</strain>
    </source>
</reference>
<evidence type="ECO:0000259" key="7">
    <source>
        <dbReference type="PROSITE" id="PS50983"/>
    </source>
</evidence>
<dbReference type="PANTHER" id="PTHR30532:SF28">
    <property type="entry name" value="PETROBACTIN-BINDING PROTEIN YCLQ"/>
    <property type="match status" value="1"/>
</dbReference>
<keyword evidence="9" id="KW-1185">Reference proteome</keyword>
<dbReference type="GO" id="GO:0030288">
    <property type="term" value="C:outer membrane-bounded periplasmic space"/>
    <property type="evidence" value="ECO:0007669"/>
    <property type="project" value="TreeGrafter"/>
</dbReference>
<dbReference type="InterPro" id="IPR002491">
    <property type="entry name" value="ABC_transptr_periplasmic_BD"/>
</dbReference>
<dbReference type="GO" id="GO:1901678">
    <property type="term" value="P:iron coordination entity transport"/>
    <property type="evidence" value="ECO:0007669"/>
    <property type="project" value="UniProtKB-ARBA"/>
</dbReference>
<dbReference type="Pfam" id="PF01497">
    <property type="entry name" value="Peripla_BP_2"/>
    <property type="match status" value="1"/>
</dbReference>
<dbReference type="Proteomes" id="UP000198601">
    <property type="component" value="Unassembled WGS sequence"/>
</dbReference>